<dbReference type="EMBL" id="MT143746">
    <property type="protein sequence ID" value="QJB01937.1"/>
    <property type="molecule type" value="Genomic_DNA"/>
</dbReference>
<evidence type="ECO:0000313" key="2">
    <source>
        <dbReference type="EMBL" id="QJB01937.1"/>
    </source>
</evidence>
<accession>A0A6M3M2R8</accession>
<organism evidence="2">
    <name type="scientific">viral metagenome</name>
    <dbReference type="NCBI Taxonomy" id="1070528"/>
    <lineage>
        <taxon>unclassified sequences</taxon>
        <taxon>metagenomes</taxon>
        <taxon>organismal metagenomes</taxon>
    </lineage>
</organism>
<evidence type="ECO:0000256" key="1">
    <source>
        <dbReference type="SAM" id="MobiDB-lite"/>
    </source>
</evidence>
<sequence>MKHLLILAALAILLALALAGAGASGQESPLSPLPPPRPTLPQPQPTPDPLMEEMARCWYLCKVELGYTGGEKLVECYKACMAAPPDPTLTPEAREYVGLWWRSPDAACELWRVGSGYALACP</sequence>
<gene>
    <name evidence="2" type="ORF">MM171B01706_0002</name>
</gene>
<reference evidence="2" key="1">
    <citation type="submission" date="2020-03" db="EMBL/GenBank/DDBJ databases">
        <title>The deep terrestrial virosphere.</title>
        <authorList>
            <person name="Holmfeldt K."/>
            <person name="Nilsson E."/>
            <person name="Simone D."/>
            <person name="Lopez-Fernandez M."/>
            <person name="Wu X."/>
            <person name="de Brujin I."/>
            <person name="Lundin D."/>
            <person name="Andersson A."/>
            <person name="Bertilsson S."/>
            <person name="Dopson M."/>
        </authorList>
    </citation>
    <scope>NUCLEOTIDE SEQUENCE</scope>
    <source>
        <strain evidence="2">MM171B01706</strain>
    </source>
</reference>
<name>A0A6M3M2R8_9ZZZZ</name>
<dbReference type="AlphaFoldDB" id="A0A6M3M2R8"/>
<protein>
    <submittedName>
        <fullName evidence="2">Uncharacterized protein</fullName>
    </submittedName>
</protein>
<feature type="compositionally biased region" description="Pro residues" evidence="1">
    <location>
        <begin position="31"/>
        <end position="48"/>
    </location>
</feature>
<feature type="region of interest" description="Disordered" evidence="1">
    <location>
        <begin position="23"/>
        <end position="48"/>
    </location>
</feature>
<proteinExistence type="predicted"/>